<evidence type="ECO:0000256" key="3">
    <source>
        <dbReference type="ARBA" id="ARBA00022448"/>
    </source>
</evidence>
<dbReference type="GO" id="GO:0055064">
    <property type="term" value="P:chloride ion homeostasis"/>
    <property type="evidence" value="ECO:0007669"/>
    <property type="project" value="TreeGrafter"/>
</dbReference>
<dbReference type="Proteomes" id="UP001280581">
    <property type="component" value="Unassembled WGS sequence"/>
</dbReference>
<protein>
    <recommendedName>
        <fullName evidence="13">Cation chloride cotransporter</fullName>
    </recommendedName>
</protein>
<comment type="similarity">
    <text evidence="2">Belongs to the SLC12A transporter family.</text>
</comment>
<sequence length="1283" mass="140632">MIEPASTHRLPSASPGEETPLLAGHMRESTPNLSTAPNHPSTQAKNHSGTEPTKPRLGAFPRPVGGTSKLGTFAGVFVPTTLNVLSILMFLRFGFIIGQAGVVGMMGMLVACYAVDLLTVMSISAIATNGTVRGGGAYYLISRSLGPEFGGSIAIVFYLGLVFNTSMNAVGLVNCFIENFGVDSGSWYPWMLEGPQWQYLWATLVLVVCTVVCLAGSGLFARCSNGLLFVLIVAVISIPLSGLLRAPFLDPDQGIDFTGLSLQTLRTNLLPHFTKGADGSQNKHHRETWSNLFGILFPACGGIFAGASMSGDLKHPSKAIPKGTLYGLGLTFVCYTIVIVSMAATISRDSFINNANVIQLTNISGVLILLGEFSTAAFSVLMGVIGSAKLLQALARDHLLPGLSVFGQGTTKSDDPTYAIIVTYVLAQMTMLFDINQIASFVTMTYLMTFLVTNLATFALDIGSAPNFRPSFQFFNWQTAAIGAVVSGATMFFVDGVYASGCLALLIVIFLLIHYTTPPKPWGDVSQSLIYHQVRKYLLRLKQEHVKFWRPQIMLFVNDPRRQYKLIQFCNSLKKGGLFVLGHVIISPDFGAAVPEARRQQESWTRYIDFSKIKAFVNITISPVVEWGTRNLVLSAGLGGMRPNIVVMGFYNLGELRQTEPMIEMPSPQPSRPISKASTVNQSLSRQTIQSLTERKRETLDKLAGKLPTDVMRPENAIGIQNYVTIIEDLVLQLQVNVALAKGFQDLEVPKPRPAGVRQLLQTLGLSMKEENDQTKKYIDLWPIQMSAEGNAVGENSTGKDVLTTNFDTYTLILQLGCILHTVPSWRRTYTVRVAVFVEYESDVDEERSRVTTLLRNLRIEAEVLVFWLASGNLKMYEVLVNGKNGCDFAEAAQDVDDALEGEEWWVGVQNLRKPHGITTSRVHTQASDLLIAVANWPTSSFQHGRRVSRPKRFAELKKVMNKNEWETPSSDHEGKNTPVCMRNQILPKDASLEGNSDDENSLHPFDAGEHGYHAGPVNFNSDTGTDNDMDEYDLDASDSEHERHLGRLKREKIPVATRDVPFISRTLGIRNPPWKVTSQEEQPTADSVITSRTRPDTTTSDNDLLTRNDMGLPNEPRKYARPAPTRQQSLPKFTSNPTPRTAVAPEETTGPSIMFVGTPSPSAARKADPITSAVAGSSQSHSTFPPPNSTAPQASGYPSHQSIPLSFNDLPCRAQHLILNELIKQHSDDTAVVFTTLPSPVQGISQSEVESVKYISDLEVLCQGFPPVLLVHSNSMTVTMNL</sequence>
<feature type="compositionally biased region" description="Polar residues" evidence="7">
    <location>
        <begin position="29"/>
        <end position="51"/>
    </location>
</feature>
<dbReference type="InterPro" id="IPR004842">
    <property type="entry name" value="SLC12A_fam"/>
</dbReference>
<keyword evidence="5 8" id="KW-1133">Transmembrane helix</keyword>
<comment type="subcellular location">
    <subcellularLocation>
        <location evidence="1">Membrane</location>
        <topology evidence="1">Multi-pass membrane protein</topology>
    </subcellularLocation>
</comment>
<organism evidence="11 12">
    <name type="scientific">Pseudopithomyces chartarum</name>
    <dbReference type="NCBI Taxonomy" id="1892770"/>
    <lineage>
        <taxon>Eukaryota</taxon>
        <taxon>Fungi</taxon>
        <taxon>Dikarya</taxon>
        <taxon>Ascomycota</taxon>
        <taxon>Pezizomycotina</taxon>
        <taxon>Dothideomycetes</taxon>
        <taxon>Pleosporomycetidae</taxon>
        <taxon>Pleosporales</taxon>
        <taxon>Massarineae</taxon>
        <taxon>Didymosphaeriaceae</taxon>
        <taxon>Pseudopithomyces</taxon>
    </lineage>
</organism>
<dbReference type="Gene3D" id="1.20.1740.10">
    <property type="entry name" value="Amino acid/polyamine transporter I"/>
    <property type="match status" value="1"/>
</dbReference>
<dbReference type="GO" id="GO:0034486">
    <property type="term" value="P:vacuolar transmembrane transport"/>
    <property type="evidence" value="ECO:0007669"/>
    <property type="project" value="TreeGrafter"/>
</dbReference>
<accession>A0AAN6LL84</accession>
<dbReference type="EMBL" id="WVTA01000021">
    <property type="protein sequence ID" value="KAK3197139.1"/>
    <property type="molecule type" value="Genomic_DNA"/>
</dbReference>
<evidence type="ECO:0000256" key="4">
    <source>
        <dbReference type="ARBA" id="ARBA00022692"/>
    </source>
</evidence>
<feature type="compositionally biased region" description="Polar residues" evidence="7">
    <location>
        <begin position="1191"/>
        <end position="1203"/>
    </location>
</feature>
<evidence type="ECO:0000313" key="12">
    <source>
        <dbReference type="Proteomes" id="UP001280581"/>
    </source>
</evidence>
<dbReference type="GO" id="GO:0015379">
    <property type="term" value="F:potassium:chloride symporter activity"/>
    <property type="evidence" value="ECO:0007669"/>
    <property type="project" value="TreeGrafter"/>
</dbReference>
<evidence type="ECO:0000259" key="10">
    <source>
        <dbReference type="Pfam" id="PF03522"/>
    </source>
</evidence>
<feature type="transmembrane region" description="Helical" evidence="8">
    <location>
        <begin position="227"/>
        <end position="248"/>
    </location>
</feature>
<feature type="compositionally biased region" description="Low complexity" evidence="7">
    <location>
        <begin position="1091"/>
        <end position="1102"/>
    </location>
</feature>
<evidence type="ECO:0000259" key="9">
    <source>
        <dbReference type="Pfam" id="PF00324"/>
    </source>
</evidence>
<feature type="transmembrane region" description="Helical" evidence="8">
    <location>
        <begin position="480"/>
        <end position="513"/>
    </location>
</feature>
<feature type="transmembrane region" description="Helical" evidence="8">
    <location>
        <begin position="366"/>
        <end position="386"/>
    </location>
</feature>
<keyword evidence="12" id="KW-1185">Reference proteome</keyword>
<gene>
    <name evidence="11" type="ORF">GRF29_1536g777979</name>
</gene>
<feature type="transmembrane region" description="Helical" evidence="8">
    <location>
        <begin position="292"/>
        <end position="313"/>
    </location>
</feature>
<name>A0AAN6LL84_9PLEO</name>
<dbReference type="FunFam" id="1.20.1740.10:FF:000013">
    <property type="entry name" value="Solute carrier family 12 member"/>
    <property type="match status" value="1"/>
</dbReference>
<evidence type="ECO:0000313" key="11">
    <source>
        <dbReference type="EMBL" id="KAK3197139.1"/>
    </source>
</evidence>
<dbReference type="InterPro" id="IPR018491">
    <property type="entry name" value="SLC12_C"/>
</dbReference>
<comment type="caution">
    <text evidence="11">The sequence shown here is derived from an EMBL/GenBank/DDBJ whole genome shotgun (WGS) entry which is preliminary data.</text>
</comment>
<evidence type="ECO:0000256" key="6">
    <source>
        <dbReference type="ARBA" id="ARBA00023136"/>
    </source>
</evidence>
<feature type="domain" description="SLC12A transporter C-terminal" evidence="10">
    <location>
        <begin position="565"/>
        <end position="651"/>
    </location>
</feature>
<feature type="compositionally biased region" description="Polar residues" evidence="7">
    <location>
        <begin position="1175"/>
        <end position="1184"/>
    </location>
</feature>
<feature type="compositionally biased region" description="Polar residues" evidence="7">
    <location>
        <begin position="1126"/>
        <end position="1140"/>
    </location>
</feature>
<reference evidence="11 12" key="1">
    <citation type="submission" date="2021-02" db="EMBL/GenBank/DDBJ databases">
        <title>Genome assembly of Pseudopithomyces chartarum.</title>
        <authorList>
            <person name="Jauregui R."/>
            <person name="Singh J."/>
            <person name="Voisey C."/>
        </authorList>
    </citation>
    <scope>NUCLEOTIDE SEQUENCE [LARGE SCALE GENOMIC DNA]</scope>
    <source>
        <strain evidence="11 12">AGR01</strain>
    </source>
</reference>
<evidence type="ECO:0000256" key="8">
    <source>
        <dbReference type="SAM" id="Phobius"/>
    </source>
</evidence>
<dbReference type="GO" id="GO:0055075">
    <property type="term" value="P:potassium ion homeostasis"/>
    <property type="evidence" value="ECO:0007669"/>
    <property type="project" value="TreeGrafter"/>
</dbReference>
<dbReference type="PANTHER" id="PTHR11827:SF72">
    <property type="entry name" value="GH08340P"/>
    <property type="match status" value="1"/>
</dbReference>
<proteinExistence type="inferred from homology"/>
<dbReference type="GO" id="GO:0005774">
    <property type="term" value="C:vacuolar membrane"/>
    <property type="evidence" value="ECO:0007669"/>
    <property type="project" value="TreeGrafter"/>
</dbReference>
<keyword evidence="6 8" id="KW-0472">Membrane</keyword>
<dbReference type="PANTHER" id="PTHR11827">
    <property type="entry name" value="SOLUTE CARRIER FAMILY 12, CATION COTRANSPORTERS"/>
    <property type="match status" value="1"/>
</dbReference>
<keyword evidence="3" id="KW-0813">Transport</keyword>
<feature type="transmembrane region" description="Helical" evidence="8">
    <location>
        <begin position="438"/>
        <end position="460"/>
    </location>
</feature>
<feature type="transmembrane region" description="Helical" evidence="8">
    <location>
        <begin position="325"/>
        <end position="346"/>
    </location>
</feature>
<evidence type="ECO:0000256" key="2">
    <source>
        <dbReference type="ARBA" id="ARBA00010593"/>
    </source>
</evidence>
<feature type="compositionally biased region" description="Polar residues" evidence="7">
    <location>
        <begin position="1077"/>
        <end position="1090"/>
    </location>
</feature>
<evidence type="ECO:0000256" key="5">
    <source>
        <dbReference type="ARBA" id="ARBA00022989"/>
    </source>
</evidence>
<feature type="region of interest" description="Disordered" evidence="7">
    <location>
        <begin position="1"/>
        <end position="61"/>
    </location>
</feature>
<feature type="domain" description="SLC12A transporter C-terminal" evidence="10">
    <location>
        <begin position="1216"/>
        <end position="1279"/>
    </location>
</feature>
<evidence type="ECO:0000256" key="1">
    <source>
        <dbReference type="ARBA" id="ARBA00004141"/>
    </source>
</evidence>
<dbReference type="GO" id="GO:0006884">
    <property type="term" value="P:cell volume homeostasis"/>
    <property type="evidence" value="ECO:0007669"/>
    <property type="project" value="TreeGrafter"/>
</dbReference>
<keyword evidence="4 8" id="KW-0812">Transmembrane</keyword>
<feature type="region of interest" description="Disordered" evidence="7">
    <location>
        <begin position="1074"/>
        <end position="1203"/>
    </location>
</feature>
<evidence type="ECO:0000256" key="7">
    <source>
        <dbReference type="SAM" id="MobiDB-lite"/>
    </source>
</evidence>
<evidence type="ECO:0008006" key="13">
    <source>
        <dbReference type="Google" id="ProtNLM"/>
    </source>
</evidence>
<feature type="transmembrane region" description="Helical" evidence="8">
    <location>
        <begin position="197"/>
        <end position="220"/>
    </location>
</feature>
<dbReference type="InterPro" id="IPR004841">
    <property type="entry name" value="AA-permease/SLC12A_dom"/>
</dbReference>
<dbReference type="Pfam" id="PF00324">
    <property type="entry name" value="AA_permease"/>
    <property type="match status" value="1"/>
</dbReference>
<dbReference type="Pfam" id="PF03522">
    <property type="entry name" value="SLC12"/>
    <property type="match status" value="2"/>
</dbReference>
<feature type="domain" description="Amino acid permease/ SLC12A" evidence="9">
    <location>
        <begin position="76"/>
        <end position="552"/>
    </location>
</feature>